<feature type="transmembrane region" description="Helical" evidence="6">
    <location>
        <begin position="117"/>
        <end position="139"/>
    </location>
</feature>
<comment type="subcellular location">
    <subcellularLocation>
        <location evidence="1">Cell membrane</location>
        <topology evidence="1">Multi-pass membrane protein</topology>
    </subcellularLocation>
</comment>
<feature type="transmembrane region" description="Helical" evidence="6">
    <location>
        <begin position="85"/>
        <end position="111"/>
    </location>
</feature>
<feature type="transmembrane region" description="Helical" evidence="6">
    <location>
        <begin position="173"/>
        <end position="196"/>
    </location>
</feature>
<dbReference type="Proteomes" id="UP001467690">
    <property type="component" value="Unassembled WGS sequence"/>
</dbReference>
<feature type="transmembrane region" description="Helical" evidence="6">
    <location>
        <begin position="43"/>
        <end position="64"/>
    </location>
</feature>
<keyword evidence="4 6" id="KW-1133">Transmembrane helix</keyword>
<name>A0ABV1RJW1_9ALTE</name>
<feature type="transmembrane region" description="Helical" evidence="6">
    <location>
        <begin position="146"/>
        <end position="167"/>
    </location>
</feature>
<dbReference type="InterPro" id="IPR050833">
    <property type="entry name" value="Poly_Biosynth_Transport"/>
</dbReference>
<keyword evidence="5 6" id="KW-0472">Membrane</keyword>
<keyword evidence="8" id="KW-1185">Reference proteome</keyword>
<feature type="transmembrane region" description="Helical" evidence="6">
    <location>
        <begin position="12"/>
        <end position="31"/>
    </location>
</feature>
<evidence type="ECO:0000256" key="1">
    <source>
        <dbReference type="ARBA" id="ARBA00004651"/>
    </source>
</evidence>
<evidence type="ECO:0000256" key="5">
    <source>
        <dbReference type="ARBA" id="ARBA00023136"/>
    </source>
</evidence>
<keyword evidence="3 6" id="KW-0812">Transmembrane</keyword>
<comment type="caution">
    <text evidence="7">The sequence shown here is derived from an EMBL/GenBank/DDBJ whole genome shotgun (WGS) entry which is preliminary data.</text>
</comment>
<evidence type="ECO:0000256" key="4">
    <source>
        <dbReference type="ARBA" id="ARBA00022989"/>
    </source>
</evidence>
<evidence type="ECO:0000313" key="8">
    <source>
        <dbReference type="Proteomes" id="UP001467690"/>
    </source>
</evidence>
<evidence type="ECO:0000256" key="6">
    <source>
        <dbReference type="SAM" id="Phobius"/>
    </source>
</evidence>
<accession>A0ABV1RJW1</accession>
<feature type="transmembrane region" description="Helical" evidence="6">
    <location>
        <begin position="327"/>
        <end position="350"/>
    </location>
</feature>
<gene>
    <name evidence="7" type="ORF">ABS311_15215</name>
</gene>
<organism evidence="7 8">
    <name type="scientific">Catenovulum sediminis</name>
    <dbReference type="NCBI Taxonomy" id="1740262"/>
    <lineage>
        <taxon>Bacteria</taxon>
        <taxon>Pseudomonadati</taxon>
        <taxon>Pseudomonadota</taxon>
        <taxon>Gammaproteobacteria</taxon>
        <taxon>Alteromonadales</taxon>
        <taxon>Alteromonadaceae</taxon>
        <taxon>Catenovulum</taxon>
    </lineage>
</organism>
<evidence type="ECO:0000313" key="7">
    <source>
        <dbReference type="EMBL" id="MER2493231.1"/>
    </source>
</evidence>
<dbReference type="EMBL" id="JBELOE010000255">
    <property type="protein sequence ID" value="MER2493231.1"/>
    <property type="molecule type" value="Genomic_DNA"/>
</dbReference>
<dbReference type="Pfam" id="PF01943">
    <property type="entry name" value="Polysacc_synt"/>
    <property type="match status" value="1"/>
</dbReference>
<protein>
    <submittedName>
        <fullName evidence="7">Oligosaccharide flippase family protein</fullName>
    </submittedName>
</protein>
<evidence type="ECO:0000256" key="3">
    <source>
        <dbReference type="ARBA" id="ARBA00022692"/>
    </source>
</evidence>
<reference evidence="7 8" key="1">
    <citation type="submission" date="2024-06" db="EMBL/GenBank/DDBJ databases">
        <authorList>
            <person name="Chen R.Y."/>
        </authorList>
    </citation>
    <scope>NUCLEOTIDE SEQUENCE [LARGE SCALE GENOMIC DNA]</scope>
    <source>
        <strain evidence="7 8">D2</strain>
    </source>
</reference>
<dbReference type="PANTHER" id="PTHR30250">
    <property type="entry name" value="PST FAMILY PREDICTED COLANIC ACID TRANSPORTER"/>
    <property type="match status" value="1"/>
</dbReference>
<feature type="transmembrane region" description="Helical" evidence="6">
    <location>
        <begin position="300"/>
        <end position="321"/>
    </location>
</feature>
<feature type="transmembrane region" description="Helical" evidence="6">
    <location>
        <begin position="362"/>
        <end position="384"/>
    </location>
</feature>
<feature type="transmembrane region" description="Helical" evidence="6">
    <location>
        <begin position="390"/>
        <end position="409"/>
    </location>
</feature>
<keyword evidence="2" id="KW-1003">Cell membrane</keyword>
<dbReference type="RefSeq" id="WP_350402516.1">
    <property type="nucleotide sequence ID" value="NZ_JBELOE010000255.1"/>
</dbReference>
<dbReference type="PANTHER" id="PTHR30250:SF11">
    <property type="entry name" value="O-ANTIGEN TRANSPORTER-RELATED"/>
    <property type="match status" value="1"/>
</dbReference>
<sequence length="415" mass="46273">MINFKSSGFLRNAASLGVLQVANYILPLLTLPYLLRTLGVESYGAYALSVAIAAYFVIIVEYSFNLLATKDVAKNKNNLMKLSEIFSCVISIKAILALVCFTLLCLISLFVQKLHSIFYLNAVSFLITVGYVLFPLWLYQGVEKMWYISVINIVYKTLYLFSVFLFINDSGDTLVAALLLSMSFIMTGVTGFYFALKHEKIRFSIYSWNVYKYYLTSGFRVFISNLSISFYLNLAIPILGMFASNQSVGLYSAAHKIAEAAKGVYAPLSQAFFPNVAQKFSRNYADGVSSLLNFLKFTMGINLCISLCLFTMSGFIVNLIAGSEYEGAGVLLKILSPLPFLVGISNVFGIQFMVNNGMEKQFCGVLITASIISLLLTLSFVPIYRETATASILVFIEFFVMLFMIAFSIKRIKKI</sequence>
<dbReference type="InterPro" id="IPR002797">
    <property type="entry name" value="Polysacc_synth"/>
</dbReference>
<proteinExistence type="predicted"/>
<evidence type="ECO:0000256" key="2">
    <source>
        <dbReference type="ARBA" id="ARBA00022475"/>
    </source>
</evidence>